<dbReference type="EMBL" id="JACHOR010000002">
    <property type="protein sequence ID" value="MBB5745506.1"/>
    <property type="molecule type" value="Genomic_DNA"/>
</dbReference>
<keyword evidence="1" id="KW-0732">Signal</keyword>
<name>A0A7W9CHC4_9CAUL</name>
<feature type="chain" id="PRO_5031500467" description="Tat pathway signal protein" evidence="1">
    <location>
        <begin position="25"/>
        <end position="143"/>
    </location>
</feature>
<evidence type="ECO:0000256" key="1">
    <source>
        <dbReference type="SAM" id="SignalP"/>
    </source>
</evidence>
<comment type="caution">
    <text evidence="2">The sequence shown here is derived from an EMBL/GenBank/DDBJ whole genome shotgun (WGS) entry which is preliminary data.</text>
</comment>
<protein>
    <recommendedName>
        <fullName evidence="4">Tat pathway signal protein</fullName>
    </recommendedName>
</protein>
<evidence type="ECO:0008006" key="4">
    <source>
        <dbReference type="Google" id="ProtNLM"/>
    </source>
</evidence>
<evidence type="ECO:0000313" key="3">
    <source>
        <dbReference type="Proteomes" id="UP000545037"/>
    </source>
</evidence>
<sequence length="143" mass="14721">MNRRTLLTAGTVIAAGTAASPALASEKKGGSTEAAALNIAGLGLPIIAGGRIRNYVFVTLRLTLGGGATPEQMRAKEPFFRDALVKAAHRTPFVVATDWTVVNAAAVCASVMRMAPGIAGAGKVARAEVLIQTPRRRTGVTPV</sequence>
<gene>
    <name evidence="2" type="ORF">GGR13_001090</name>
</gene>
<dbReference type="AlphaFoldDB" id="A0A7W9CHC4"/>
<proteinExistence type="predicted"/>
<feature type="signal peptide" evidence="1">
    <location>
        <begin position="1"/>
        <end position="24"/>
    </location>
</feature>
<dbReference type="RefSeq" id="WP_183212493.1">
    <property type="nucleotide sequence ID" value="NZ_JACHOR010000002.1"/>
</dbReference>
<reference evidence="2 3" key="1">
    <citation type="submission" date="2020-08" db="EMBL/GenBank/DDBJ databases">
        <title>Genomic Encyclopedia of Type Strains, Phase IV (KMG-IV): sequencing the most valuable type-strain genomes for metagenomic binning, comparative biology and taxonomic classification.</title>
        <authorList>
            <person name="Goeker M."/>
        </authorList>
    </citation>
    <scope>NUCLEOTIDE SEQUENCE [LARGE SCALE GENOMIC DNA]</scope>
    <source>
        <strain evidence="2 3">DSM 4737</strain>
    </source>
</reference>
<accession>A0A7W9CHC4</accession>
<evidence type="ECO:0000313" key="2">
    <source>
        <dbReference type="EMBL" id="MBB5745506.1"/>
    </source>
</evidence>
<keyword evidence="3" id="KW-1185">Reference proteome</keyword>
<dbReference type="Proteomes" id="UP000545037">
    <property type="component" value="Unassembled WGS sequence"/>
</dbReference>
<organism evidence="2 3">
    <name type="scientific">Brevundimonas variabilis</name>
    <dbReference type="NCBI Taxonomy" id="74312"/>
    <lineage>
        <taxon>Bacteria</taxon>
        <taxon>Pseudomonadati</taxon>
        <taxon>Pseudomonadota</taxon>
        <taxon>Alphaproteobacteria</taxon>
        <taxon>Caulobacterales</taxon>
        <taxon>Caulobacteraceae</taxon>
        <taxon>Brevundimonas</taxon>
    </lineage>
</organism>